<feature type="domain" description="DUF3730" evidence="1">
    <location>
        <begin position="83"/>
        <end position="346"/>
    </location>
</feature>
<gene>
    <name evidence="2" type="ORF">Tsubulata_018875</name>
</gene>
<organism evidence="2 3">
    <name type="scientific">Turnera subulata</name>
    <dbReference type="NCBI Taxonomy" id="218843"/>
    <lineage>
        <taxon>Eukaryota</taxon>
        <taxon>Viridiplantae</taxon>
        <taxon>Streptophyta</taxon>
        <taxon>Embryophyta</taxon>
        <taxon>Tracheophyta</taxon>
        <taxon>Spermatophyta</taxon>
        <taxon>Magnoliopsida</taxon>
        <taxon>eudicotyledons</taxon>
        <taxon>Gunneridae</taxon>
        <taxon>Pentapetalae</taxon>
        <taxon>rosids</taxon>
        <taxon>fabids</taxon>
        <taxon>Malpighiales</taxon>
        <taxon>Passifloraceae</taxon>
        <taxon>Turnera</taxon>
    </lineage>
</organism>
<reference evidence="2" key="2">
    <citation type="journal article" date="2023" name="Plants (Basel)">
        <title>Annotation of the Turnera subulata (Passifloraceae) Draft Genome Reveals the S-Locus Evolved after the Divergence of Turneroideae from Passifloroideae in a Stepwise Manner.</title>
        <authorList>
            <person name="Henning P.M."/>
            <person name="Roalson E.H."/>
            <person name="Mir W."/>
            <person name="McCubbin A.G."/>
            <person name="Shore J.S."/>
        </authorList>
    </citation>
    <scope>NUCLEOTIDE SEQUENCE</scope>
    <source>
        <strain evidence="2">F60SS</strain>
    </source>
</reference>
<reference evidence="2" key="1">
    <citation type="submission" date="2022-02" db="EMBL/GenBank/DDBJ databases">
        <authorList>
            <person name="Henning P.M."/>
            <person name="McCubbin A.G."/>
            <person name="Shore J.S."/>
        </authorList>
    </citation>
    <scope>NUCLEOTIDE SEQUENCE</scope>
    <source>
        <strain evidence="2">F60SS</strain>
        <tissue evidence="2">Leaves</tissue>
    </source>
</reference>
<dbReference type="InterPro" id="IPR022542">
    <property type="entry name" value="FOCAD/RST1_DUF3730"/>
</dbReference>
<feature type="domain" description="DUF3730" evidence="1">
    <location>
        <begin position="594"/>
        <end position="814"/>
    </location>
</feature>
<sequence length="1939" mass="215134">MDSYTPLLEKTRVPQPSLQKFAVTSIFSKLRSAPTHLGPDSEPGRDAITRCLHSASPAVVDQSVREVCRLVSDSKWDLSTGFLELQSALEGSEPKFVGLFVKALGFLVRFGFERRYGPLRSVSPDNHPFIKILSCRIEVQSELVRQVLLFMEHGRRLGMPEVCEFLRPFLNFSILRISVSDSSSSFFARQLVSSMAAFCCSYAEDAMPVLKLLMRCLKFVPHKNSDELRDSYCYLESIVESYTVVLRQLVGMGLSVTEAQLFGVELSETILSLLAHVDGPSSGRELIIELVKRLFVVQKDLALQYIAEISSAVLSLFVVLIQSEVEHEQLSLLKLLIFLMRWKGENGPSVFVFVNLAESSVGESKRALNEELLLTFPVINLLSSASRSTKRAAAELLVILEKLLMQFLRTPKTEPVIEGKLPSISSLGSMTFRLLQHLWLEGRKRKAIEFVFGAVRMCTVHHAVGGLVKFILDEFSCSNSFLNFASSNESGVERIHSEPRPWSSQLREYCLLVVDRNKSSIPIPQLQRYFSAASCITWLFCHVEMPMLLSAIASIMVMHRSLGDISIDLLAAVVVMDPKLGVPLLLAVLFYCNIFSRKDDSNHRNILPKLLSILPSLASHSAMIPLIVQTILPMLQKDGKPVLYATGARLLCHTWMLNDRAFGSLQPVLQPKGFNEFKAEKNICLSLAASILDVCGKDPDRGVDLILSVSACIESTHPNIQALGLQSLAHLCEADVVDFYTAWDVIAKHVRDYSADPFLAKSLCLLLKWGAMDAEAYLEASRDVLQILWDIASSRHVTYAVHWAKARSSAFEALMQYEVSHIEKGIPDFKRQNSDLLLSEKDLHVLGAMEGFQVKIIIHEHMTQRRVVKEKKVAANKIEKLLDVLPQVLFSSGKMGNPGQLPGAALLCLSFAPKSLNTQQLPKVSADAHAAYLNALVEIASSLQLSRNVFLALLSLQSWKSFMSRWMRANILSLDAKRTSVVSDKTSKAANGILKSLIQLAKDSIPRSAENIALAIGALCVVLPPSAHNIKTTASKFLLNWVSEYEHEHRQWSAAISLGLVSSCLHITDHKQKYENITGLIEVLCGSKSTLVKGACGLGLGFSCQDLLTQEDASDNVNLEKEKHKTMEYELVGKIIRTLLLMTRPLSQASYDVLECLSAYFPLGANDMDINMNSESLLENCEDLEEDIWGVAGFCLGLGSSVGAIYRAQAYDVLMKIKDLIVSWVPHVNSLLTNSAFSGGCSEKVLSVGSCLALPIVVAFCQRVEMMRDSELDHIVNGYRELISELVSVKKSGSFHQSLLMASCIGAGSLVACISNEGVHPMEISSVRSLLELFRKCYSNPFPPAIHLGGMIGVVNAAGACAGILVDDHHFSSLVKTGYEQKESSYVLGPLLSSPICEPYLTTLLQDIFLVAQSSDDLQLQQNAAWAVSFLRNRLWLKESLRFDNTSQNDITDSKTVSHSLSEDSLVMKLSMWLMDLNYSEAGTFAHMGTVITVLECLSRAPRLPNMDWGVIIRRCMRYDTQITNLLPSESACKRGLVREACLKFSVSHASQFDPLLLFLDELSDLSRFRTLELNLQSCVLFHLAGLVKIFSASRLQKLFDDVAEFFSLDTSYQRCTLNEKTSLRISCWKGLFRCLDEASLSSVEYISNVGKCMEVLFSLLPASESAITVGSDQQNSVDEWYEAVKCLTKAPGDWLSKFLQVQLLDLGTVDSQLNDALKKILAEVKLARTGSLPLTVLGKLKAYILNTKPTGKIAFELLQLYLSFRSVGPVSCRSQFLGTGIWNILVEVVAALQYTEGSMKRQWLIDAVEISCMSRYPSTALQFLGLLSGCCSKYMPLLILDRLTVLADLPVTLPSLLREPGWEVVAESIASNLWVSTDRMYRWVTQEVFGDRPSAQPIDPSEYDIAAFLLPVMHHTCVSLKEYLPLDKQLGLANMVVN</sequence>
<dbReference type="InterPro" id="IPR016024">
    <property type="entry name" value="ARM-type_fold"/>
</dbReference>
<proteinExistence type="predicted"/>
<dbReference type="PANTHER" id="PTHR16212:SF4">
    <property type="entry name" value="FOCADHESIN"/>
    <property type="match status" value="1"/>
</dbReference>
<comment type="caution">
    <text evidence="2">The sequence shown here is derived from an EMBL/GenBank/DDBJ whole genome shotgun (WGS) entry which is preliminary data.</text>
</comment>
<protein>
    <recommendedName>
        <fullName evidence="1">DUF3730 domain-containing protein</fullName>
    </recommendedName>
</protein>
<dbReference type="Proteomes" id="UP001141552">
    <property type="component" value="Unassembled WGS sequence"/>
</dbReference>
<dbReference type="GO" id="GO:0060147">
    <property type="term" value="P:regulation of post-transcriptional gene silencing"/>
    <property type="evidence" value="ECO:0007669"/>
    <property type="project" value="InterPro"/>
</dbReference>
<keyword evidence="3" id="KW-1185">Reference proteome</keyword>
<evidence type="ECO:0000313" key="3">
    <source>
        <dbReference type="Proteomes" id="UP001141552"/>
    </source>
</evidence>
<dbReference type="SUPFAM" id="SSF48371">
    <property type="entry name" value="ARM repeat"/>
    <property type="match status" value="1"/>
</dbReference>
<dbReference type="InterPro" id="IPR045163">
    <property type="entry name" value="Focadhesin/RST1"/>
</dbReference>
<name>A0A9Q0FP89_9ROSI</name>
<dbReference type="EMBL" id="JAKUCV010004762">
    <property type="protein sequence ID" value="KAJ4834185.1"/>
    <property type="molecule type" value="Genomic_DNA"/>
</dbReference>
<accession>A0A9Q0FP89</accession>
<dbReference type="Pfam" id="PF12530">
    <property type="entry name" value="DUF3730"/>
    <property type="match status" value="2"/>
</dbReference>
<dbReference type="OrthoDB" id="6125419at2759"/>
<dbReference type="PANTHER" id="PTHR16212">
    <property type="entry name" value="FOCADHESIN FAMILY MEMBER"/>
    <property type="match status" value="1"/>
</dbReference>
<evidence type="ECO:0000313" key="2">
    <source>
        <dbReference type="EMBL" id="KAJ4834185.1"/>
    </source>
</evidence>
<evidence type="ECO:0000259" key="1">
    <source>
        <dbReference type="Pfam" id="PF12530"/>
    </source>
</evidence>